<evidence type="ECO:0000313" key="1">
    <source>
        <dbReference type="EMBL" id="MBS1259264.1"/>
    </source>
</evidence>
<name>A0A941W498_9BACT</name>
<dbReference type="AlphaFoldDB" id="A0A941W498"/>
<organism evidence="1 2">
    <name type="scientific">Candidatus Scalindua arabica</name>
    <dbReference type="NCBI Taxonomy" id="1127984"/>
    <lineage>
        <taxon>Bacteria</taxon>
        <taxon>Pseudomonadati</taxon>
        <taxon>Planctomycetota</taxon>
        <taxon>Candidatus Brocadiia</taxon>
        <taxon>Candidatus Brocadiales</taxon>
        <taxon>Candidatus Scalinduaceae</taxon>
        <taxon>Candidatus Scalindua</taxon>
    </lineage>
</organism>
<proteinExistence type="predicted"/>
<evidence type="ECO:0000313" key="2">
    <source>
        <dbReference type="Proteomes" id="UP000722750"/>
    </source>
</evidence>
<dbReference type="Proteomes" id="UP000722750">
    <property type="component" value="Unassembled WGS sequence"/>
</dbReference>
<gene>
    <name evidence="1" type="ORF">MAG551_02333</name>
</gene>
<sequence length="33" mass="3985">MTSLRLFSIKKMNIDNEKYKLESKIKRIDEQIA</sequence>
<accession>A0A941W498</accession>
<protein>
    <submittedName>
        <fullName evidence="1">Uncharacterized protein</fullName>
    </submittedName>
</protein>
<dbReference type="EMBL" id="JAANXD010000087">
    <property type="protein sequence ID" value="MBS1259264.1"/>
    <property type="molecule type" value="Genomic_DNA"/>
</dbReference>
<reference evidence="1" key="1">
    <citation type="journal article" date="2021" name="ISME J.">
        <title>Fine-scale metabolic discontinuity in a stratified prokaryote microbiome of a Red Sea deep halocline.</title>
        <authorList>
            <person name="Michoud G."/>
            <person name="Ngugi D.K."/>
            <person name="Barozzi A."/>
            <person name="Merlino G."/>
            <person name="Calleja M.L."/>
            <person name="Delgado-Huertas A."/>
            <person name="Moran X.A.G."/>
            <person name="Daffonchio D."/>
        </authorList>
    </citation>
    <scope>NUCLEOTIDE SEQUENCE</scope>
    <source>
        <strain evidence="1">SuakinDeep_MAG55_1</strain>
    </source>
</reference>
<comment type="caution">
    <text evidence="1">The sequence shown here is derived from an EMBL/GenBank/DDBJ whole genome shotgun (WGS) entry which is preliminary data.</text>
</comment>